<dbReference type="STRING" id="993073.AS029_06235"/>
<organism evidence="3 4">
    <name type="scientific">Microbacterium enclense</name>
    <dbReference type="NCBI Taxonomy" id="993073"/>
    <lineage>
        <taxon>Bacteria</taxon>
        <taxon>Bacillati</taxon>
        <taxon>Actinomycetota</taxon>
        <taxon>Actinomycetes</taxon>
        <taxon>Micrococcales</taxon>
        <taxon>Microbacteriaceae</taxon>
        <taxon>Microbacterium</taxon>
    </lineage>
</organism>
<gene>
    <name evidence="3" type="ORF">SAMN05216418_1505</name>
</gene>
<keyword evidence="2" id="KW-0812">Transmembrane</keyword>
<accession>A0A1G6IFQ8</accession>
<evidence type="ECO:0000313" key="4">
    <source>
        <dbReference type="Proteomes" id="UP000183203"/>
    </source>
</evidence>
<evidence type="ECO:0000256" key="2">
    <source>
        <dbReference type="SAM" id="Phobius"/>
    </source>
</evidence>
<sequence length="237" mass="24659">MDDDVELRRLRERVYGADGSSATPAMRERLAELENLVRRPAVVVDPPVPANTPAKPGGEGPHPTGPEHEVPDPAPTRRLRWTLAAVGAVALFGAGVAIGAAVTASAPAAADPAAATPDPAAALYPELTFRQTIEDAISADVLRDSGLASGSTRYIATVSDYLIYFAQPDDGDGRCIVTFTASDERPWSAACAPGAPEGAAVFRIDDGLTVAIGDPDEADVRGIPFRLSESVTAYVAQ</sequence>
<keyword evidence="2" id="KW-0472">Membrane</keyword>
<dbReference type="AlphaFoldDB" id="A0A1G6IFQ8"/>
<feature type="transmembrane region" description="Helical" evidence="2">
    <location>
        <begin position="81"/>
        <end position="102"/>
    </location>
</feature>
<proteinExistence type="predicted"/>
<evidence type="ECO:0000313" key="3">
    <source>
        <dbReference type="EMBL" id="SDC05382.1"/>
    </source>
</evidence>
<dbReference type="RefSeq" id="WP_058231745.1">
    <property type="nucleotide sequence ID" value="NZ_FMYG01000003.1"/>
</dbReference>
<dbReference type="Proteomes" id="UP000183203">
    <property type="component" value="Unassembled WGS sequence"/>
</dbReference>
<dbReference type="EMBL" id="FMYG01000003">
    <property type="protein sequence ID" value="SDC05382.1"/>
    <property type="molecule type" value="Genomic_DNA"/>
</dbReference>
<feature type="region of interest" description="Disordered" evidence="1">
    <location>
        <begin position="41"/>
        <end position="74"/>
    </location>
</feature>
<evidence type="ECO:0000256" key="1">
    <source>
        <dbReference type="SAM" id="MobiDB-lite"/>
    </source>
</evidence>
<protein>
    <submittedName>
        <fullName evidence="3">Uncharacterized protein</fullName>
    </submittedName>
</protein>
<dbReference type="OrthoDB" id="5083945at2"/>
<reference evidence="3 4" key="1">
    <citation type="submission" date="2016-09" db="EMBL/GenBank/DDBJ databases">
        <authorList>
            <person name="Capua I."/>
            <person name="De Benedictis P."/>
            <person name="Joannis T."/>
            <person name="Lombin L.H."/>
            <person name="Cattoli G."/>
        </authorList>
    </citation>
    <scope>NUCLEOTIDE SEQUENCE [LARGE SCALE GENOMIC DNA]</scope>
    <source>
        <strain evidence="3 4">NIO-1002</strain>
    </source>
</reference>
<keyword evidence="2" id="KW-1133">Transmembrane helix</keyword>
<name>A0A1G6IFQ8_9MICO</name>